<keyword evidence="2" id="KW-1185">Reference proteome</keyword>
<organism evidence="1 2">
    <name type="scientific">Manihot esculenta</name>
    <name type="common">Cassava</name>
    <name type="synonym">Jatropha manihot</name>
    <dbReference type="NCBI Taxonomy" id="3983"/>
    <lineage>
        <taxon>Eukaryota</taxon>
        <taxon>Viridiplantae</taxon>
        <taxon>Streptophyta</taxon>
        <taxon>Embryophyta</taxon>
        <taxon>Tracheophyta</taxon>
        <taxon>Spermatophyta</taxon>
        <taxon>Magnoliopsida</taxon>
        <taxon>eudicotyledons</taxon>
        <taxon>Gunneridae</taxon>
        <taxon>Pentapetalae</taxon>
        <taxon>rosids</taxon>
        <taxon>fabids</taxon>
        <taxon>Malpighiales</taxon>
        <taxon>Euphorbiaceae</taxon>
        <taxon>Crotonoideae</taxon>
        <taxon>Manihoteae</taxon>
        <taxon>Manihot</taxon>
    </lineage>
</organism>
<proteinExistence type="predicted"/>
<gene>
    <name evidence="1" type="ORF">MANES_16G089150v8</name>
</gene>
<name>A0ACB7GB91_MANES</name>
<sequence length="69" mass="7588">MDKNFVIENGKSINVTPPCSRHRGCMGSILGVASVWWESGVQANNIAEGQIRGAGLKLIGQWKLTDYQR</sequence>
<dbReference type="EMBL" id="CM004402">
    <property type="protein sequence ID" value="KAG8635996.1"/>
    <property type="molecule type" value="Genomic_DNA"/>
</dbReference>
<protein>
    <submittedName>
        <fullName evidence="1">Uncharacterized protein</fullName>
    </submittedName>
</protein>
<comment type="caution">
    <text evidence="1">The sequence shown here is derived from an EMBL/GenBank/DDBJ whole genome shotgun (WGS) entry which is preliminary data.</text>
</comment>
<dbReference type="Proteomes" id="UP000091857">
    <property type="component" value="Chromosome 16"/>
</dbReference>
<evidence type="ECO:0000313" key="1">
    <source>
        <dbReference type="EMBL" id="KAG8635996.1"/>
    </source>
</evidence>
<reference evidence="2" key="1">
    <citation type="journal article" date="2016" name="Nat. Biotechnol.">
        <title>Sequencing wild and cultivated cassava and related species reveals extensive interspecific hybridization and genetic diversity.</title>
        <authorList>
            <person name="Bredeson J.V."/>
            <person name="Lyons J.B."/>
            <person name="Prochnik S.E."/>
            <person name="Wu G.A."/>
            <person name="Ha C.M."/>
            <person name="Edsinger-Gonzales E."/>
            <person name="Grimwood J."/>
            <person name="Schmutz J."/>
            <person name="Rabbi I.Y."/>
            <person name="Egesi C."/>
            <person name="Nauluvula P."/>
            <person name="Lebot V."/>
            <person name="Ndunguru J."/>
            <person name="Mkamilo G."/>
            <person name="Bart R.S."/>
            <person name="Setter T.L."/>
            <person name="Gleadow R.M."/>
            <person name="Kulakow P."/>
            <person name="Ferguson M.E."/>
            <person name="Rounsley S."/>
            <person name="Rokhsar D.S."/>
        </authorList>
    </citation>
    <scope>NUCLEOTIDE SEQUENCE [LARGE SCALE GENOMIC DNA]</scope>
    <source>
        <strain evidence="2">cv. AM560-2</strain>
    </source>
</reference>
<accession>A0ACB7GB91</accession>
<evidence type="ECO:0000313" key="2">
    <source>
        <dbReference type="Proteomes" id="UP000091857"/>
    </source>
</evidence>